<accession>A0A423WDJ1</accession>
<reference evidence="1 2" key="1">
    <citation type="submission" date="2015-09" db="EMBL/GenBank/DDBJ databases">
        <title>Host preference determinants of Valsa canker pathogens revealed by comparative genomics.</title>
        <authorList>
            <person name="Yin Z."/>
            <person name="Huang L."/>
        </authorList>
    </citation>
    <scope>NUCLEOTIDE SEQUENCE [LARGE SCALE GENOMIC DNA]</scope>
    <source>
        <strain evidence="1 2">SXYLt</strain>
    </source>
</reference>
<keyword evidence="2" id="KW-1185">Reference proteome</keyword>
<comment type="caution">
    <text evidence="1">The sequence shown here is derived from an EMBL/GenBank/DDBJ whole genome shotgun (WGS) entry which is preliminary data.</text>
</comment>
<dbReference type="EMBL" id="LKEB01000054">
    <property type="protein sequence ID" value="ROW01434.1"/>
    <property type="molecule type" value="Genomic_DNA"/>
</dbReference>
<evidence type="ECO:0000313" key="2">
    <source>
        <dbReference type="Proteomes" id="UP000285146"/>
    </source>
</evidence>
<protein>
    <submittedName>
        <fullName evidence="1">Uncharacterized protein</fullName>
    </submittedName>
</protein>
<dbReference type="Proteomes" id="UP000285146">
    <property type="component" value="Unassembled WGS sequence"/>
</dbReference>
<sequence length="82" mass="8657">MLVLVPKWWASLGNCGPACLPPDEGEAGHPRPASGGRYLSVPTPGLWAAKGPNLEKGQSFDVKHSPNLLPGSVIKVMRIAVM</sequence>
<gene>
    <name evidence="1" type="ORF">VPNG_07588</name>
</gene>
<dbReference type="InParanoid" id="A0A423WDJ1"/>
<name>A0A423WDJ1_9PEZI</name>
<evidence type="ECO:0000313" key="1">
    <source>
        <dbReference type="EMBL" id="ROW01434.1"/>
    </source>
</evidence>
<proteinExistence type="predicted"/>
<organism evidence="1 2">
    <name type="scientific">Cytospora leucostoma</name>
    <dbReference type="NCBI Taxonomy" id="1230097"/>
    <lineage>
        <taxon>Eukaryota</taxon>
        <taxon>Fungi</taxon>
        <taxon>Dikarya</taxon>
        <taxon>Ascomycota</taxon>
        <taxon>Pezizomycotina</taxon>
        <taxon>Sordariomycetes</taxon>
        <taxon>Sordariomycetidae</taxon>
        <taxon>Diaporthales</taxon>
        <taxon>Cytosporaceae</taxon>
        <taxon>Cytospora</taxon>
    </lineage>
</organism>
<dbReference type="AlphaFoldDB" id="A0A423WDJ1"/>